<organism evidence="3 4">
    <name type="scientific">Fonsecaea erecta</name>
    <dbReference type="NCBI Taxonomy" id="1367422"/>
    <lineage>
        <taxon>Eukaryota</taxon>
        <taxon>Fungi</taxon>
        <taxon>Dikarya</taxon>
        <taxon>Ascomycota</taxon>
        <taxon>Pezizomycotina</taxon>
        <taxon>Eurotiomycetes</taxon>
        <taxon>Chaetothyriomycetidae</taxon>
        <taxon>Chaetothyriales</taxon>
        <taxon>Herpotrichiellaceae</taxon>
        <taxon>Fonsecaea</taxon>
    </lineage>
</organism>
<evidence type="ECO:0000313" key="3">
    <source>
        <dbReference type="EMBL" id="OAP64480.1"/>
    </source>
</evidence>
<evidence type="ECO:0000256" key="2">
    <source>
        <dbReference type="SAM" id="SignalP"/>
    </source>
</evidence>
<protein>
    <submittedName>
        <fullName evidence="3">Uncharacterized protein</fullName>
    </submittedName>
</protein>
<gene>
    <name evidence="3" type="ORF">AYL99_00452</name>
</gene>
<dbReference type="AlphaFoldDB" id="A0A178ZXC1"/>
<evidence type="ECO:0000313" key="4">
    <source>
        <dbReference type="Proteomes" id="UP000078343"/>
    </source>
</evidence>
<dbReference type="OrthoDB" id="3660917at2759"/>
<feature type="chain" id="PRO_5008098792" evidence="2">
    <location>
        <begin position="22"/>
        <end position="178"/>
    </location>
</feature>
<comment type="caution">
    <text evidence="3">The sequence shown here is derived from an EMBL/GenBank/DDBJ whole genome shotgun (WGS) entry which is preliminary data.</text>
</comment>
<dbReference type="EMBL" id="LVYI01000001">
    <property type="protein sequence ID" value="OAP64480.1"/>
    <property type="molecule type" value="Genomic_DNA"/>
</dbReference>
<feature type="region of interest" description="Disordered" evidence="1">
    <location>
        <begin position="115"/>
        <end position="139"/>
    </location>
</feature>
<name>A0A178ZXC1_9EURO</name>
<feature type="signal peptide" evidence="2">
    <location>
        <begin position="1"/>
        <end position="21"/>
    </location>
</feature>
<dbReference type="RefSeq" id="XP_018697847.1">
    <property type="nucleotide sequence ID" value="XM_018831968.1"/>
</dbReference>
<dbReference type="STRING" id="1367422.A0A178ZXC1"/>
<sequence>MKLQDLLWLGIVLFPAPLAAAETSEILAIMRGLPRDESGKGFIHLGDDGVLRSFDGDLKVVAYQPLTPDQITAYIDRTNEERRPHLREVFEGVDGRDVVDEEQLTNPAPGLLPAFKPGSLPEVEKPTRRNERRHSASGGDLGKRVPCNQILCTNDIQCQDSFCFGCEVADFAWLGACF</sequence>
<dbReference type="GeneID" id="30004622"/>
<reference evidence="3 4" key="1">
    <citation type="submission" date="2016-04" db="EMBL/GenBank/DDBJ databases">
        <title>Draft genome of Fonsecaea erecta CBS 125763.</title>
        <authorList>
            <person name="Weiss V.A."/>
            <person name="Vicente V.A."/>
            <person name="Raittz R.T."/>
            <person name="Moreno L.F."/>
            <person name="De Souza E.M."/>
            <person name="Pedrosa F.O."/>
            <person name="Steffens M.B."/>
            <person name="Faoro H."/>
            <person name="Tadra-Sfeir M.Z."/>
            <person name="Najafzadeh M.J."/>
            <person name="Felipe M.S."/>
            <person name="Teixeira M."/>
            <person name="Sun J."/>
            <person name="Xi L."/>
            <person name="Gomes R."/>
            <person name="De Azevedo C.M."/>
            <person name="Salgado C.G."/>
            <person name="Da Silva M.B."/>
            <person name="Nascimento M.F."/>
            <person name="Queiroz-Telles F."/>
            <person name="Attili D.S."/>
            <person name="Gorbushina A."/>
        </authorList>
    </citation>
    <scope>NUCLEOTIDE SEQUENCE [LARGE SCALE GENOMIC DNA]</scope>
    <source>
        <strain evidence="3 4">CBS 125763</strain>
    </source>
</reference>
<dbReference type="Proteomes" id="UP000078343">
    <property type="component" value="Unassembled WGS sequence"/>
</dbReference>
<proteinExistence type="predicted"/>
<keyword evidence="2" id="KW-0732">Signal</keyword>
<keyword evidence="4" id="KW-1185">Reference proteome</keyword>
<accession>A0A178ZXC1</accession>
<evidence type="ECO:0000256" key="1">
    <source>
        <dbReference type="SAM" id="MobiDB-lite"/>
    </source>
</evidence>